<feature type="domain" description="SRCR" evidence="11">
    <location>
        <begin position="859"/>
        <end position="957"/>
    </location>
</feature>
<feature type="disulfide bond" evidence="10">
    <location>
        <begin position="884"/>
        <end position="948"/>
    </location>
</feature>
<feature type="disulfide bond" evidence="10">
    <location>
        <begin position="825"/>
        <end position="835"/>
    </location>
</feature>
<dbReference type="PROSITE" id="PS00420">
    <property type="entry name" value="SRCR_1"/>
    <property type="match status" value="4"/>
</dbReference>
<feature type="disulfide bond" evidence="10">
    <location>
        <begin position="1029"/>
        <end position="1039"/>
    </location>
</feature>
<comment type="caution">
    <text evidence="10">Lacks conserved residue(s) required for the propagation of feature annotation.</text>
</comment>
<dbReference type="Pfam" id="PF00530">
    <property type="entry name" value="SRCR"/>
    <property type="match status" value="12"/>
</dbReference>
<feature type="disulfide bond" evidence="10">
    <location>
        <begin position="985"/>
        <end position="1049"/>
    </location>
</feature>
<gene>
    <name evidence="12" type="ORF">MCOR_9437</name>
</gene>
<feature type="disulfide bond" evidence="10">
    <location>
        <begin position="465"/>
        <end position="526"/>
    </location>
</feature>
<dbReference type="FunFam" id="3.10.250.10:FF:000032">
    <property type="entry name" value="Si:dkey-14d8.20"/>
    <property type="match status" value="1"/>
</dbReference>
<keyword evidence="2" id="KW-0812">Transmembrane</keyword>
<keyword evidence="6" id="KW-0472">Membrane</keyword>
<protein>
    <submittedName>
        <fullName evidence="12">DMBT1</fullName>
    </submittedName>
</protein>
<dbReference type="PANTHER" id="PTHR19331">
    <property type="entry name" value="SCAVENGER RECEPTOR DOMAIN-CONTAINING"/>
    <property type="match status" value="1"/>
</dbReference>
<feature type="domain" description="SRCR" evidence="11">
    <location>
        <begin position="548"/>
        <end position="650"/>
    </location>
</feature>
<dbReference type="PANTHER" id="PTHR19331:SF465">
    <property type="entry name" value="EGG PEPTIDE SPERACT RECEPTOR"/>
    <property type="match status" value="1"/>
</dbReference>
<keyword evidence="8" id="KW-0675">Receptor</keyword>
<feature type="domain" description="SRCR" evidence="11">
    <location>
        <begin position="755"/>
        <end position="856"/>
    </location>
</feature>
<feature type="disulfide bond" evidence="10">
    <location>
        <begin position="1238"/>
        <end position="1248"/>
    </location>
</feature>
<feature type="domain" description="SRCR" evidence="11">
    <location>
        <begin position="427"/>
        <end position="527"/>
    </location>
</feature>
<keyword evidence="9" id="KW-0325">Glycoprotein</keyword>
<feature type="domain" description="SRCR" evidence="11">
    <location>
        <begin position="960"/>
        <end position="1060"/>
    </location>
</feature>
<dbReference type="FunFam" id="3.10.250.10:FF:000016">
    <property type="entry name" value="Scavenger receptor cysteine-rich protein type 12"/>
    <property type="match status" value="5"/>
</dbReference>
<feature type="disulfide bond" evidence="10">
    <location>
        <begin position="393"/>
        <end position="403"/>
    </location>
</feature>
<keyword evidence="5" id="KW-1133">Transmembrane helix</keyword>
<dbReference type="EMBL" id="CACVKT020001732">
    <property type="protein sequence ID" value="CAC5370694.1"/>
    <property type="molecule type" value="Genomic_DNA"/>
</dbReference>
<feature type="disulfide bond" evidence="10">
    <location>
        <begin position="929"/>
        <end position="939"/>
    </location>
</feature>
<accession>A0A6J8AR59</accession>
<dbReference type="Proteomes" id="UP000507470">
    <property type="component" value="Unassembled WGS sequence"/>
</dbReference>
<evidence type="ECO:0000256" key="6">
    <source>
        <dbReference type="ARBA" id="ARBA00023136"/>
    </source>
</evidence>
<evidence type="ECO:0000256" key="3">
    <source>
        <dbReference type="ARBA" id="ARBA00022729"/>
    </source>
</evidence>
<dbReference type="InterPro" id="IPR001190">
    <property type="entry name" value="SRCR"/>
</dbReference>
<dbReference type="Gene3D" id="3.10.250.10">
    <property type="entry name" value="SRCR-like domain"/>
    <property type="match status" value="12"/>
</dbReference>
<evidence type="ECO:0000256" key="9">
    <source>
        <dbReference type="ARBA" id="ARBA00023180"/>
    </source>
</evidence>
<evidence type="ECO:0000256" key="5">
    <source>
        <dbReference type="ARBA" id="ARBA00022989"/>
    </source>
</evidence>
<dbReference type="FunFam" id="3.10.250.10:FF:000007">
    <property type="entry name" value="Soluble scavenger receptor cysteine-rich domain-containing protein SSC5D"/>
    <property type="match status" value="1"/>
</dbReference>
<feature type="domain" description="SRCR" evidence="11">
    <location>
        <begin position="1063"/>
        <end position="1164"/>
    </location>
</feature>
<evidence type="ECO:0000256" key="7">
    <source>
        <dbReference type="ARBA" id="ARBA00023157"/>
    </source>
</evidence>
<organism evidence="12 13">
    <name type="scientific">Mytilus coruscus</name>
    <name type="common">Sea mussel</name>
    <dbReference type="NCBI Taxonomy" id="42192"/>
    <lineage>
        <taxon>Eukaryota</taxon>
        <taxon>Metazoa</taxon>
        <taxon>Spiralia</taxon>
        <taxon>Lophotrochozoa</taxon>
        <taxon>Mollusca</taxon>
        <taxon>Bivalvia</taxon>
        <taxon>Autobranchia</taxon>
        <taxon>Pteriomorphia</taxon>
        <taxon>Mytilida</taxon>
        <taxon>Mytiloidea</taxon>
        <taxon>Mytilidae</taxon>
        <taxon>Mytilinae</taxon>
        <taxon>Mytilus</taxon>
    </lineage>
</organism>
<dbReference type="InterPro" id="IPR036772">
    <property type="entry name" value="SRCR-like_dom_sf"/>
</dbReference>
<feature type="disulfide bond" evidence="10">
    <location>
        <begin position="998"/>
        <end position="1059"/>
    </location>
</feature>
<dbReference type="SUPFAM" id="SSF56487">
    <property type="entry name" value="SRCR-like"/>
    <property type="match status" value="12"/>
</dbReference>
<dbReference type="GO" id="GO:0016020">
    <property type="term" value="C:membrane"/>
    <property type="evidence" value="ECO:0007669"/>
    <property type="project" value="UniProtKB-SubCell"/>
</dbReference>
<feature type="disulfide bond" evidence="10">
    <location>
        <begin position="496"/>
        <end position="506"/>
    </location>
</feature>
<evidence type="ECO:0000256" key="8">
    <source>
        <dbReference type="ARBA" id="ARBA00023170"/>
    </source>
</evidence>
<proteinExistence type="predicted"/>
<feature type="disulfide bond" evidence="10">
    <location>
        <begin position="85"/>
        <end position="95"/>
    </location>
</feature>
<dbReference type="PRINTS" id="PR00258">
    <property type="entry name" value="SPERACTRCPTR"/>
</dbReference>
<evidence type="ECO:0000256" key="2">
    <source>
        <dbReference type="ARBA" id="ARBA00022692"/>
    </source>
</evidence>
<keyword evidence="7 10" id="KW-1015">Disulfide bond</keyword>
<reference evidence="12 13" key="1">
    <citation type="submission" date="2020-06" db="EMBL/GenBank/DDBJ databases">
        <authorList>
            <person name="Li R."/>
            <person name="Bekaert M."/>
        </authorList>
    </citation>
    <scope>NUCLEOTIDE SEQUENCE [LARGE SCALE GENOMIC DNA]</scope>
    <source>
        <strain evidence="13">wild</strain>
    </source>
</reference>
<keyword evidence="3" id="KW-0732">Signal</keyword>
<feature type="disulfide bond" evidence="10">
    <location>
        <begin position="191"/>
        <end position="201"/>
    </location>
</feature>
<comment type="subcellular location">
    <subcellularLocation>
        <location evidence="1">Membrane</location>
        <topology evidence="1">Single-pass membrane protein</topology>
    </subcellularLocation>
</comment>
<feature type="disulfide bond" evidence="10">
    <location>
        <begin position="290"/>
        <end position="300"/>
    </location>
</feature>
<evidence type="ECO:0000256" key="1">
    <source>
        <dbReference type="ARBA" id="ARBA00004167"/>
    </source>
</evidence>
<evidence type="ECO:0000256" key="4">
    <source>
        <dbReference type="ARBA" id="ARBA00022737"/>
    </source>
</evidence>
<evidence type="ECO:0000259" key="11">
    <source>
        <dbReference type="PROSITE" id="PS50287"/>
    </source>
</evidence>
<feature type="domain" description="SRCR" evidence="11">
    <location>
        <begin position="1168"/>
        <end position="1269"/>
    </location>
</feature>
<feature type="disulfide bond" evidence="10">
    <location>
        <begin position="1133"/>
        <end position="1143"/>
    </location>
</feature>
<sequence>MNICFISEKQTDTDVRLVHGRSVSEGRLEIFHDNIWGTVCNNNFDALDAMVICRILGYKNAQPEVFQASKFGEGSSDIWMDNLSCNGDELDISNCSFNGWGNSSCTHSMDVGMSCATQIRLVGGSVPTEGRVEVFHKGKWGTICDDLFDVNDAKVLCRTMGFSSTHPTIYKKTPFGSFSSSMPILMDDLQCLGTETDIAACYFSGWGNTDCTYQESVSIKCGLEIRVNASKLVELLEVKLFGQWGAVCADGFGYAEADVACRMLGYKESYGQPFQTLLSLEHVSMSNVKCTGKEYDLRHCYFNAGYGSNCSHAVVLECGDTEHKAVQLTHGYYGTIKVKHNGEWGSVCDDSFDQNDGKVACASAGYHTLVPSVSGRAAYGGLTGPVWMDDLACTGTESRLSLCTFSGWGIQNCGHDEDAGVNCDNAVRLVNGDEKNSGRVEIFYGGSWRTVCDQNFDTSEAKVICKIMRTEIENPKVYKGAYFGEGTGSQYALHGCSGSENTITGCSISSSYSGCGSHSKDVSVSCGLDTQTLVPVYIKDGTYSDYDLRLVNGTSERDGMVEVYKSGSWIPMCDSNSDVSTAKFICKILGYDEKNAVMYNKTNSNYDQRQQQSSLYNLHCSGSENGISGCSKTIGNHRCSRSLFVGVACETQVRLISKTNSIGRGRLEINYHGQWGTMCADNFDTKEAQVICRMLGFDDRQAQFIYGSSEGTPLLREDLTCIGDEDDISICTFKGWISKQCSNQRAVWLICRIPMRLSGGNVVGEGRLELMNRGEWISVCSNNFTEKEAAVACKSLGYSFKSPEVFSTEIFRVGTSQHTVEKISCSGYEEYLSDCDFQFAQSFNCTHEDAVGISCATNIRLENGLFKNEGRLEIQHNGTWSIVCADNFDMVDARVVCSMLGYNNPYPEICDTSCFGEGNMSPIITDVQCLGNELDISECYFKMTETPCNNTVGIFCRTQLRLMNGVNPSEGRLEVYHHNEWGTVCRQNFDESDARVVCRMFGYDNDPTIFTGNYYGNGTGEIWMSELDCWGTEDDLGQCDFAPWGINNCNHEEDVSIDCGVNVRLVGGSAYNEGKVEIFHENEWGTICGNTFSEEDGKVVCRMLGLDTENITIVTSSVYGRENKDIQIENLNCTGTESHIAACKFRGWGHVNCSSGYAGGVICGGTKMQLVNSIRPSEGRLEILHNNAWGTVCSNNFDTIDATTVCKLLGYKTRYPYAIGQAFFGEGTGRVWLEEINCNGTEDDLFKCGSNGWGHTNCGHSKDVSVICGLYIFYRGGIRGKASYHV</sequence>
<keyword evidence="4" id="KW-0677">Repeat</keyword>
<feature type="domain" description="SRCR" evidence="11">
    <location>
        <begin position="119"/>
        <end position="222"/>
    </location>
</feature>
<dbReference type="SMART" id="SM00202">
    <property type="entry name" value="SR"/>
    <property type="match status" value="12"/>
</dbReference>
<feature type="domain" description="SRCR" evidence="11">
    <location>
        <begin position="15"/>
        <end position="116"/>
    </location>
</feature>
<feature type="disulfide bond" evidence="10">
    <location>
        <begin position="721"/>
        <end position="731"/>
    </location>
</feature>
<dbReference type="PROSITE" id="PS50287">
    <property type="entry name" value="SRCR_2"/>
    <property type="match status" value="12"/>
</dbReference>
<dbReference type="FunFam" id="3.10.250.10:FF:000011">
    <property type="entry name" value="Scavenger receptor class A member 5"/>
    <property type="match status" value="2"/>
</dbReference>
<evidence type="ECO:0000313" key="12">
    <source>
        <dbReference type="EMBL" id="CAC5370694.1"/>
    </source>
</evidence>
<name>A0A6J8AR59_MYTCO</name>
<evidence type="ECO:0000256" key="10">
    <source>
        <dbReference type="PROSITE-ProRule" id="PRU00196"/>
    </source>
</evidence>
<evidence type="ECO:0000313" key="13">
    <source>
        <dbReference type="Proteomes" id="UP000507470"/>
    </source>
</evidence>
<feature type="domain" description="SRCR" evidence="11">
    <location>
        <begin position="314"/>
        <end position="424"/>
    </location>
</feature>
<dbReference type="FunFam" id="3.10.250.10:FF:000001">
    <property type="entry name" value="Lysyl oxidase 4 isoform X1"/>
    <property type="match status" value="2"/>
</dbReference>
<feature type="domain" description="SRCR" evidence="11">
    <location>
        <begin position="653"/>
        <end position="752"/>
    </location>
</feature>
<dbReference type="OrthoDB" id="6128208at2759"/>
<feature type="domain" description="SRCR" evidence="11">
    <location>
        <begin position="223"/>
        <end position="319"/>
    </location>
</feature>
<feature type="disulfide bond" evidence="10">
    <location>
        <begin position="620"/>
        <end position="630"/>
    </location>
</feature>
<keyword evidence="13" id="KW-1185">Reference proteome</keyword>